<organism evidence="2">
    <name type="scientific">Oryza glumipatula</name>
    <dbReference type="NCBI Taxonomy" id="40148"/>
    <lineage>
        <taxon>Eukaryota</taxon>
        <taxon>Viridiplantae</taxon>
        <taxon>Streptophyta</taxon>
        <taxon>Embryophyta</taxon>
        <taxon>Tracheophyta</taxon>
        <taxon>Spermatophyta</taxon>
        <taxon>Magnoliopsida</taxon>
        <taxon>Liliopsida</taxon>
        <taxon>Poales</taxon>
        <taxon>Poaceae</taxon>
        <taxon>BOP clade</taxon>
        <taxon>Oryzoideae</taxon>
        <taxon>Oryzeae</taxon>
        <taxon>Oryzinae</taxon>
        <taxon>Oryza</taxon>
    </lineage>
</organism>
<evidence type="ECO:0000313" key="3">
    <source>
        <dbReference type="Proteomes" id="UP000026961"/>
    </source>
</evidence>
<accession>A0A0D9YRK6</accession>
<protein>
    <submittedName>
        <fullName evidence="2">Uncharacterized protein</fullName>
    </submittedName>
</protein>
<feature type="region of interest" description="Disordered" evidence="1">
    <location>
        <begin position="347"/>
        <end position="376"/>
    </location>
</feature>
<dbReference type="HOGENOM" id="CLU_736464_0_0_1"/>
<keyword evidence="3" id="KW-1185">Reference proteome</keyword>
<proteinExistence type="predicted"/>
<dbReference type="Gramene" id="OGLUM02G14950.1">
    <property type="protein sequence ID" value="OGLUM02G14950.1"/>
    <property type="gene ID" value="OGLUM02G14950"/>
</dbReference>
<name>A0A0D9YRK6_9ORYZ</name>
<dbReference type="EnsemblPlants" id="OGLUM02G14950.1">
    <property type="protein sequence ID" value="OGLUM02G14950.1"/>
    <property type="gene ID" value="OGLUM02G14950"/>
</dbReference>
<feature type="region of interest" description="Disordered" evidence="1">
    <location>
        <begin position="1"/>
        <end position="32"/>
    </location>
</feature>
<sequence length="376" mass="39394">MPPPGWHASPTSPWAQGLHLPHRPGTTPPAGALHLHPASTLHQPRHGLRGFTSLFTRQARFADLATGLLRPGATPHVGGSAYTRPKRLRSGRDYYARGLHRMLGAPIAPGRHDSALGKTTTPRGFAARWSIATGSRALPPSPPGRYAARRGSSSFTRLARLADLATRAPPSPGRHDSTLGVITTPGGYAARRGLRITRPTRLSPGHDSYARGLRHTLRAPPSPGRHESALGVIATPGATPHAEGSAFTQPTRLGLGHDCYARGLRRTLGAPPSPGRHDSSLGIIAMPGGYTSCRGLCLQPADTTRPWARLLRPGAAPHAGGSDFTRSARLCPRQDYCAGGLRRMLGAPPAPGRHDSALGATTTPGGSPHAGGSAFT</sequence>
<dbReference type="AlphaFoldDB" id="A0A0D9YRK6"/>
<evidence type="ECO:0000256" key="1">
    <source>
        <dbReference type="SAM" id="MobiDB-lite"/>
    </source>
</evidence>
<reference evidence="2" key="1">
    <citation type="submission" date="2015-04" db="UniProtKB">
        <authorList>
            <consortium name="EnsemblPlants"/>
        </authorList>
    </citation>
    <scope>IDENTIFICATION</scope>
</reference>
<dbReference type="Proteomes" id="UP000026961">
    <property type="component" value="Chromosome 2"/>
</dbReference>
<reference evidence="2" key="2">
    <citation type="submission" date="2018-05" db="EMBL/GenBank/DDBJ databases">
        <title>OgluRS3 (Oryza glumaepatula Reference Sequence Version 3).</title>
        <authorList>
            <person name="Zhang J."/>
            <person name="Kudrna D."/>
            <person name="Lee S."/>
            <person name="Talag J."/>
            <person name="Welchert J."/>
            <person name="Wing R.A."/>
        </authorList>
    </citation>
    <scope>NUCLEOTIDE SEQUENCE [LARGE SCALE GENOMIC DNA]</scope>
</reference>
<evidence type="ECO:0000313" key="2">
    <source>
        <dbReference type="EnsemblPlants" id="OGLUM02G14950.1"/>
    </source>
</evidence>